<comment type="cofactor">
    <cofactor evidence="1 8">
        <name>FAD</name>
        <dbReference type="ChEBI" id="CHEBI:57692"/>
    </cofactor>
</comment>
<organism evidence="9 10">
    <name type="scientific">Peptacetobacter hiranonis (strain DSM 13275 / JCM 10541 / KCTC 15199 / TO-931)</name>
    <name type="common">Clostridium hiranonis</name>
    <dbReference type="NCBI Taxonomy" id="500633"/>
    <lineage>
        <taxon>Bacteria</taxon>
        <taxon>Bacillati</taxon>
        <taxon>Bacillota</taxon>
        <taxon>Clostridia</taxon>
        <taxon>Peptostreptococcales</taxon>
        <taxon>Peptostreptococcaceae</taxon>
        <taxon>Peptacetobacter</taxon>
    </lineage>
</organism>
<keyword evidence="10" id="KW-1185">Reference proteome</keyword>
<dbReference type="AlphaFoldDB" id="B6G131"/>
<evidence type="ECO:0000256" key="2">
    <source>
        <dbReference type="ARBA" id="ARBA00004777"/>
    </source>
</evidence>
<proteinExistence type="inferred from homology"/>
<keyword evidence="4 8" id="KW-0285">Flavoprotein</keyword>
<reference evidence="9 10" key="1">
    <citation type="submission" date="2008-09" db="EMBL/GenBank/DDBJ databases">
        <authorList>
            <person name="Fulton L."/>
            <person name="Clifton S."/>
            <person name="Fulton B."/>
            <person name="Xu J."/>
            <person name="Minx P."/>
            <person name="Pepin K.H."/>
            <person name="Johnson M."/>
            <person name="Thiruvilangam P."/>
            <person name="Bhonagiri V."/>
            <person name="Nash W.E."/>
            <person name="Mardis E.R."/>
            <person name="Wilson R.K."/>
        </authorList>
    </citation>
    <scope>NUCLEOTIDE SEQUENCE [LARGE SCALE GENOMIC DNA]</scope>
    <source>
        <strain evidence="9 10">DSM 13275</strain>
    </source>
</reference>
<dbReference type="Gene3D" id="3.20.20.220">
    <property type="match status" value="1"/>
</dbReference>
<evidence type="ECO:0000256" key="7">
    <source>
        <dbReference type="ARBA" id="ARBA00048628"/>
    </source>
</evidence>
<accession>B6G131</accession>
<evidence type="ECO:0000256" key="3">
    <source>
        <dbReference type="ARBA" id="ARBA00006743"/>
    </source>
</evidence>
<evidence type="ECO:0000313" key="10">
    <source>
        <dbReference type="Proteomes" id="UP000003178"/>
    </source>
</evidence>
<reference evidence="9 10" key="2">
    <citation type="submission" date="2008-10" db="EMBL/GenBank/DDBJ databases">
        <title>Draft genome sequence of Clostridium hiranonis (DSM 13275).</title>
        <authorList>
            <person name="Sudarsanam P."/>
            <person name="Ley R."/>
            <person name="Guruge J."/>
            <person name="Turnbaugh P.J."/>
            <person name="Mahowald M."/>
            <person name="Liep D."/>
            <person name="Gordon J."/>
        </authorList>
    </citation>
    <scope>NUCLEOTIDE SEQUENCE [LARGE SCALE GENOMIC DNA]</scope>
    <source>
        <strain evidence="9 10">DSM 13275</strain>
    </source>
</reference>
<dbReference type="UniPathway" id="UPA00193"/>
<dbReference type="InterPro" id="IPR029041">
    <property type="entry name" value="FAD-linked_oxidoreductase-like"/>
</dbReference>
<comment type="pathway">
    <text evidence="2 8">One-carbon metabolism; tetrahydrofolate interconversion.</text>
</comment>
<comment type="similarity">
    <text evidence="3 8">Belongs to the methylenetetrahydrofolate reductase family.</text>
</comment>
<evidence type="ECO:0000256" key="5">
    <source>
        <dbReference type="ARBA" id="ARBA00022827"/>
    </source>
</evidence>
<dbReference type="GO" id="GO:0005829">
    <property type="term" value="C:cytosol"/>
    <property type="evidence" value="ECO:0007669"/>
    <property type="project" value="TreeGrafter"/>
</dbReference>
<dbReference type="SUPFAM" id="SSF51730">
    <property type="entry name" value="FAD-linked oxidoreductase"/>
    <property type="match status" value="1"/>
</dbReference>
<dbReference type="HOGENOM" id="CLU_057297_2_0_9"/>
<dbReference type="eggNOG" id="COG0685">
    <property type="taxonomic scope" value="Bacteria"/>
</dbReference>
<protein>
    <recommendedName>
        <fullName evidence="8">Methylenetetrahydrofolate reductase</fullName>
    </recommendedName>
</protein>
<evidence type="ECO:0000256" key="1">
    <source>
        <dbReference type="ARBA" id="ARBA00001974"/>
    </source>
</evidence>
<keyword evidence="6 8" id="KW-0560">Oxidoreductase</keyword>
<evidence type="ECO:0000313" key="9">
    <source>
        <dbReference type="EMBL" id="EEA84606.1"/>
    </source>
</evidence>
<evidence type="ECO:0000256" key="6">
    <source>
        <dbReference type="ARBA" id="ARBA00023002"/>
    </source>
</evidence>
<comment type="caution">
    <text evidence="9">The sequence shown here is derived from an EMBL/GenBank/DDBJ whole genome shotgun (WGS) entry which is preliminary data.</text>
</comment>
<dbReference type="EMBL" id="ABWP01000070">
    <property type="protein sequence ID" value="EEA84606.1"/>
    <property type="molecule type" value="Genomic_DNA"/>
</dbReference>
<dbReference type="GO" id="GO:0106312">
    <property type="term" value="F:methylenetetrahydrofolate reductase (NADH) activity"/>
    <property type="evidence" value="ECO:0007669"/>
    <property type="project" value="UniProtKB-EC"/>
</dbReference>
<dbReference type="GO" id="GO:0035999">
    <property type="term" value="P:tetrahydrofolate interconversion"/>
    <property type="evidence" value="ECO:0007669"/>
    <property type="project" value="UniProtKB-UniPathway"/>
</dbReference>
<name>B6G131_PEPHT</name>
<dbReference type="InterPro" id="IPR003171">
    <property type="entry name" value="Mehydrof_redctse-like"/>
</dbReference>
<dbReference type="PANTHER" id="PTHR45754">
    <property type="entry name" value="METHYLENETETRAHYDROFOLATE REDUCTASE"/>
    <property type="match status" value="1"/>
</dbReference>
<dbReference type="STRING" id="500633.CLOHIR_01837"/>
<comment type="catalytic activity">
    <reaction evidence="7">
        <text>(6S)-5-methyl-5,6,7,8-tetrahydrofolate + NAD(+) = (6R)-5,10-methylene-5,6,7,8-tetrahydrofolate + NADH + H(+)</text>
        <dbReference type="Rhea" id="RHEA:19821"/>
        <dbReference type="ChEBI" id="CHEBI:15378"/>
        <dbReference type="ChEBI" id="CHEBI:15636"/>
        <dbReference type="ChEBI" id="CHEBI:18608"/>
        <dbReference type="ChEBI" id="CHEBI:57540"/>
        <dbReference type="ChEBI" id="CHEBI:57945"/>
        <dbReference type="EC" id="1.5.1.54"/>
    </reaction>
    <physiologicalReaction direction="right-to-left" evidence="7">
        <dbReference type="Rhea" id="RHEA:19823"/>
    </physiologicalReaction>
</comment>
<gene>
    <name evidence="9" type="ORF">CLOHIR_01837</name>
</gene>
<dbReference type="PANTHER" id="PTHR45754:SF3">
    <property type="entry name" value="METHYLENETETRAHYDROFOLATE REDUCTASE (NADPH)"/>
    <property type="match status" value="1"/>
</dbReference>
<dbReference type="GO" id="GO:0071949">
    <property type="term" value="F:FAD binding"/>
    <property type="evidence" value="ECO:0007669"/>
    <property type="project" value="TreeGrafter"/>
</dbReference>
<evidence type="ECO:0000256" key="4">
    <source>
        <dbReference type="ARBA" id="ARBA00022630"/>
    </source>
</evidence>
<keyword evidence="5 8" id="KW-0274">FAD</keyword>
<dbReference type="Pfam" id="PF02219">
    <property type="entry name" value="MTHFR"/>
    <property type="match status" value="1"/>
</dbReference>
<dbReference type="Proteomes" id="UP000003178">
    <property type="component" value="Unassembled WGS sequence"/>
</dbReference>
<dbReference type="RefSeq" id="WP_006440699.1">
    <property type="nucleotide sequence ID" value="NZ_DS995358.1"/>
</dbReference>
<evidence type="ECO:0000256" key="8">
    <source>
        <dbReference type="RuleBase" id="RU003862"/>
    </source>
</evidence>
<dbReference type="CDD" id="cd00537">
    <property type="entry name" value="MTHFR"/>
    <property type="match status" value="1"/>
</dbReference>
<dbReference type="GO" id="GO:0009086">
    <property type="term" value="P:methionine biosynthetic process"/>
    <property type="evidence" value="ECO:0007669"/>
    <property type="project" value="TreeGrafter"/>
</dbReference>
<dbReference type="OrthoDB" id="9803687at2"/>
<sequence>MGRLKDSLESGKFTVTCEIAPPKGTDISHIMECIEVLKGKVDAVNVTDFQSAVVRSTSLVTCKILKDNGIEPILQMTGRDRNRIAIQGELLSAGIFGIENLFAITGDHTSKGDHPQAKNVFDLDSINILKAAEYISFGRDMNHNELNGHPKFYMGAAVSPGFVPIEIQIIKMIKKIAAGAKFFQTQAVFDIETVREFRKRTKNFECKVLIGVIPLKSPGMARFLNRNIPGVDVPENIIERMESVGKENYKEEGMKIAAEFIKQLKEEKLCDGVHIMSVGAEKNIPKILEMAGIEI</sequence>